<comment type="caution">
    <text evidence="13">The sequence shown here is derived from an EMBL/GenBank/DDBJ whole genome shotgun (WGS) entry which is preliminary data.</text>
</comment>
<evidence type="ECO:0000313" key="14">
    <source>
        <dbReference type="Proteomes" id="UP000807825"/>
    </source>
</evidence>
<dbReference type="Gene3D" id="1.20.810.10">
    <property type="entry name" value="Cytochrome Bc1 Complex, Chain C"/>
    <property type="match status" value="1"/>
</dbReference>
<dbReference type="GO" id="GO:0016020">
    <property type="term" value="C:membrane"/>
    <property type="evidence" value="ECO:0007669"/>
    <property type="project" value="UniProtKB-SubCell"/>
</dbReference>
<keyword evidence="4 10" id="KW-0812">Transmembrane</keyword>
<evidence type="ECO:0000256" key="8">
    <source>
        <dbReference type="ARBA" id="ARBA00023004"/>
    </source>
</evidence>
<name>A0A9D6Z6J5_9BACT</name>
<dbReference type="GO" id="GO:0022904">
    <property type="term" value="P:respiratory electron transport chain"/>
    <property type="evidence" value="ECO:0007669"/>
    <property type="project" value="InterPro"/>
</dbReference>
<dbReference type="PANTHER" id="PTHR19271">
    <property type="entry name" value="CYTOCHROME B"/>
    <property type="match status" value="1"/>
</dbReference>
<keyword evidence="3" id="KW-0349">Heme</keyword>
<dbReference type="GO" id="GO:0009055">
    <property type="term" value="F:electron transfer activity"/>
    <property type="evidence" value="ECO:0007669"/>
    <property type="project" value="InterPro"/>
</dbReference>
<organism evidence="13 14">
    <name type="scientific">Desulfomonile tiedjei</name>
    <dbReference type="NCBI Taxonomy" id="2358"/>
    <lineage>
        <taxon>Bacteria</taxon>
        <taxon>Pseudomonadati</taxon>
        <taxon>Thermodesulfobacteriota</taxon>
        <taxon>Desulfomonilia</taxon>
        <taxon>Desulfomonilales</taxon>
        <taxon>Desulfomonilaceae</taxon>
        <taxon>Desulfomonile</taxon>
    </lineage>
</organism>
<comment type="subcellular location">
    <subcellularLocation>
        <location evidence="1">Membrane</location>
        <topology evidence="1">Multi-pass membrane protein</topology>
    </subcellularLocation>
</comment>
<evidence type="ECO:0000256" key="6">
    <source>
        <dbReference type="ARBA" id="ARBA00022982"/>
    </source>
</evidence>
<dbReference type="AlphaFoldDB" id="A0A9D6Z6J5"/>
<evidence type="ECO:0000256" key="2">
    <source>
        <dbReference type="ARBA" id="ARBA00022448"/>
    </source>
</evidence>
<keyword evidence="8" id="KW-0408">Iron</keyword>
<evidence type="ECO:0000313" key="13">
    <source>
        <dbReference type="EMBL" id="MBI5250186.1"/>
    </source>
</evidence>
<keyword evidence="7 10" id="KW-1133">Transmembrane helix</keyword>
<feature type="transmembrane region" description="Helical" evidence="10">
    <location>
        <begin position="205"/>
        <end position="226"/>
    </location>
</feature>
<evidence type="ECO:0000256" key="9">
    <source>
        <dbReference type="ARBA" id="ARBA00023136"/>
    </source>
</evidence>
<evidence type="ECO:0000259" key="12">
    <source>
        <dbReference type="PROSITE" id="PS51003"/>
    </source>
</evidence>
<feature type="transmembrane region" description="Helical" evidence="10">
    <location>
        <begin position="394"/>
        <end position="417"/>
    </location>
</feature>
<dbReference type="InterPro" id="IPR036150">
    <property type="entry name" value="Cyt_b/b6_C_sf"/>
</dbReference>
<dbReference type="SUPFAM" id="SSF81648">
    <property type="entry name" value="a domain/subunit of cytochrome bc1 complex (Ubiquinol-cytochrome c reductase)"/>
    <property type="match status" value="1"/>
</dbReference>
<feature type="domain" description="Cytochrome b/b6 N-terminal region profile" evidence="11">
    <location>
        <begin position="9"/>
        <end position="237"/>
    </location>
</feature>
<keyword evidence="2" id="KW-0813">Transport</keyword>
<dbReference type="GO" id="GO:0046872">
    <property type="term" value="F:metal ion binding"/>
    <property type="evidence" value="ECO:0007669"/>
    <property type="project" value="UniProtKB-KW"/>
</dbReference>
<protein>
    <submittedName>
        <fullName evidence="13">Cytochrome b N-terminal domain-containing protein</fullName>
    </submittedName>
</protein>
<dbReference type="Pfam" id="PF00033">
    <property type="entry name" value="Cytochrome_B"/>
    <property type="match status" value="1"/>
</dbReference>
<evidence type="ECO:0000259" key="11">
    <source>
        <dbReference type="PROSITE" id="PS51002"/>
    </source>
</evidence>
<feature type="transmembrane region" description="Helical" evidence="10">
    <location>
        <begin position="351"/>
        <end position="374"/>
    </location>
</feature>
<dbReference type="Proteomes" id="UP000807825">
    <property type="component" value="Unassembled WGS sequence"/>
</dbReference>
<accession>A0A9D6Z6J5</accession>
<evidence type="ECO:0000256" key="1">
    <source>
        <dbReference type="ARBA" id="ARBA00004141"/>
    </source>
</evidence>
<dbReference type="GO" id="GO:0016491">
    <property type="term" value="F:oxidoreductase activity"/>
    <property type="evidence" value="ECO:0007669"/>
    <property type="project" value="InterPro"/>
</dbReference>
<sequence length="438" mass="49194">MEVFQRSRRLFWSYSPESAREASDSVVRNFLFHVLPAYVTRQSLSLATTFWLGTITWVLFAILTITGVILMFLYVPSVERAYQSMKDIEFVVSYGSILRSMHRMAAHGMVALAFLHMMRIWYTKAYSGPRKQGSKREINWLIGLVLFVLTLALSYTGYLLPWDQLAYWALVIGANVAKSAPLVGEKMREILIGGTEIGQNTLIRFYILHCVALPILLVIAGAYHMWRLRRDGGLAVTDRLTLLQDAQGEELKPSPTKTYTLLGIKEGTTLSVRSSALQDSLLARANPELTIRLLIAILLTHVVILGVSLYVTAPLEAPANPLAPPNPAKAPWYFLWLQELIADTTLKVGNYVINGGFVGGILIPTIALAVLAVWPFLDRSPDAAIGVWFHRSRWLQNVLFSVGVIIVIGLIILAAYFRGPFWNLYWFGEPWPQVPKLY</sequence>
<dbReference type="InterPro" id="IPR027387">
    <property type="entry name" value="Cytb/b6-like_sf"/>
</dbReference>
<dbReference type="EMBL" id="JACRDE010000314">
    <property type="protein sequence ID" value="MBI5250186.1"/>
    <property type="molecule type" value="Genomic_DNA"/>
</dbReference>
<feature type="transmembrane region" description="Helical" evidence="10">
    <location>
        <begin position="289"/>
        <end position="311"/>
    </location>
</feature>
<dbReference type="PROSITE" id="PS51002">
    <property type="entry name" value="CYTB_NTER"/>
    <property type="match status" value="1"/>
</dbReference>
<dbReference type="Pfam" id="PF00032">
    <property type="entry name" value="Cytochrom_B_C"/>
    <property type="match status" value="1"/>
</dbReference>
<evidence type="ECO:0000256" key="7">
    <source>
        <dbReference type="ARBA" id="ARBA00022989"/>
    </source>
</evidence>
<evidence type="ECO:0000256" key="4">
    <source>
        <dbReference type="ARBA" id="ARBA00022692"/>
    </source>
</evidence>
<keyword evidence="6" id="KW-0249">Electron transport</keyword>
<feature type="transmembrane region" description="Helical" evidence="10">
    <location>
        <begin position="50"/>
        <end position="75"/>
    </location>
</feature>
<gene>
    <name evidence="13" type="ORF">HY912_11890</name>
</gene>
<evidence type="ECO:0000256" key="5">
    <source>
        <dbReference type="ARBA" id="ARBA00022723"/>
    </source>
</evidence>
<dbReference type="PROSITE" id="PS51003">
    <property type="entry name" value="CYTB_CTER"/>
    <property type="match status" value="1"/>
</dbReference>
<evidence type="ECO:0000256" key="10">
    <source>
        <dbReference type="SAM" id="Phobius"/>
    </source>
</evidence>
<dbReference type="PANTHER" id="PTHR19271:SF16">
    <property type="entry name" value="CYTOCHROME B"/>
    <property type="match status" value="1"/>
</dbReference>
<dbReference type="SUPFAM" id="SSF81342">
    <property type="entry name" value="Transmembrane di-heme cytochromes"/>
    <property type="match status" value="1"/>
</dbReference>
<reference evidence="13" key="1">
    <citation type="submission" date="2020-07" db="EMBL/GenBank/DDBJ databases">
        <title>Huge and variable diversity of episymbiotic CPR bacteria and DPANN archaea in groundwater ecosystems.</title>
        <authorList>
            <person name="He C.Y."/>
            <person name="Keren R."/>
            <person name="Whittaker M."/>
            <person name="Farag I.F."/>
            <person name="Doudna J."/>
            <person name="Cate J.H.D."/>
            <person name="Banfield J.F."/>
        </authorList>
    </citation>
    <scope>NUCLEOTIDE SEQUENCE</scope>
    <source>
        <strain evidence="13">NC_groundwater_1664_Pr3_B-0.1um_52_9</strain>
    </source>
</reference>
<dbReference type="InterPro" id="IPR005798">
    <property type="entry name" value="Cyt_b/b6_C"/>
</dbReference>
<proteinExistence type="predicted"/>
<feature type="domain" description="Cytochrome b/b6 C-terminal region profile" evidence="12">
    <location>
        <begin position="318"/>
        <end position="438"/>
    </location>
</feature>
<keyword evidence="5" id="KW-0479">Metal-binding</keyword>
<feature type="transmembrane region" description="Helical" evidence="10">
    <location>
        <begin position="138"/>
        <end position="159"/>
    </location>
</feature>
<dbReference type="InterPro" id="IPR016174">
    <property type="entry name" value="Di-haem_cyt_TM"/>
</dbReference>
<keyword evidence="9 10" id="KW-0472">Membrane</keyword>
<dbReference type="InterPro" id="IPR005797">
    <property type="entry name" value="Cyt_b/b6_N"/>
</dbReference>
<feature type="transmembrane region" description="Helical" evidence="10">
    <location>
        <begin position="104"/>
        <end position="122"/>
    </location>
</feature>
<evidence type="ECO:0000256" key="3">
    <source>
        <dbReference type="ARBA" id="ARBA00022617"/>
    </source>
</evidence>